<dbReference type="AlphaFoldDB" id="A0A0A9FXA7"/>
<proteinExistence type="predicted"/>
<organism evidence="2">
    <name type="scientific">Arundo donax</name>
    <name type="common">Giant reed</name>
    <name type="synonym">Donax arundinaceus</name>
    <dbReference type="NCBI Taxonomy" id="35708"/>
    <lineage>
        <taxon>Eukaryota</taxon>
        <taxon>Viridiplantae</taxon>
        <taxon>Streptophyta</taxon>
        <taxon>Embryophyta</taxon>
        <taxon>Tracheophyta</taxon>
        <taxon>Spermatophyta</taxon>
        <taxon>Magnoliopsida</taxon>
        <taxon>Liliopsida</taxon>
        <taxon>Poales</taxon>
        <taxon>Poaceae</taxon>
        <taxon>PACMAD clade</taxon>
        <taxon>Arundinoideae</taxon>
        <taxon>Arundineae</taxon>
        <taxon>Arundo</taxon>
    </lineage>
</organism>
<feature type="signal peptide" evidence="1">
    <location>
        <begin position="1"/>
        <end position="20"/>
    </location>
</feature>
<reference evidence="2" key="2">
    <citation type="journal article" date="2015" name="Data Brief">
        <title>Shoot transcriptome of the giant reed, Arundo donax.</title>
        <authorList>
            <person name="Barrero R.A."/>
            <person name="Guerrero F.D."/>
            <person name="Moolhuijzen P."/>
            <person name="Goolsby J.A."/>
            <person name="Tidwell J."/>
            <person name="Bellgard S.E."/>
            <person name="Bellgard M.I."/>
        </authorList>
    </citation>
    <scope>NUCLEOTIDE SEQUENCE</scope>
    <source>
        <tissue evidence="2">Shoot tissue taken approximately 20 cm above the soil surface</tissue>
    </source>
</reference>
<reference evidence="2" key="1">
    <citation type="submission" date="2014-09" db="EMBL/GenBank/DDBJ databases">
        <authorList>
            <person name="Magalhaes I.L.F."/>
            <person name="Oliveira U."/>
            <person name="Santos F.R."/>
            <person name="Vidigal T.H.D.A."/>
            <person name="Brescovit A.D."/>
            <person name="Santos A.J."/>
        </authorList>
    </citation>
    <scope>NUCLEOTIDE SEQUENCE</scope>
    <source>
        <tissue evidence="2">Shoot tissue taken approximately 20 cm above the soil surface</tissue>
    </source>
</reference>
<protein>
    <submittedName>
        <fullName evidence="2">Uncharacterized protein</fullName>
    </submittedName>
</protein>
<evidence type="ECO:0000313" key="2">
    <source>
        <dbReference type="EMBL" id="JAE12978.1"/>
    </source>
</evidence>
<sequence length="35" mass="3847">MASYYPFWFWLLIIASVASSSSPWQGNTGAAPQVI</sequence>
<dbReference type="EMBL" id="GBRH01184918">
    <property type="protein sequence ID" value="JAE12978.1"/>
    <property type="molecule type" value="Transcribed_RNA"/>
</dbReference>
<evidence type="ECO:0000256" key="1">
    <source>
        <dbReference type="SAM" id="SignalP"/>
    </source>
</evidence>
<keyword evidence="1" id="KW-0732">Signal</keyword>
<feature type="chain" id="PRO_5002064831" evidence="1">
    <location>
        <begin position="21"/>
        <end position="35"/>
    </location>
</feature>
<accession>A0A0A9FXA7</accession>
<name>A0A0A9FXA7_ARUDO</name>